<name>A0ABV4YKD4_9CYAN</name>
<sequence length="105" mass="12298">MTQSLAEFRKLTDAEQYFQFFELPYEQQLVNVNRLHILKKFSQLMAEIDANFPNDSDEEKLAKYKDALIDAYNLFITSSGVEQKLFKVFKEKPKNVVLLSDLEAK</sequence>
<comment type="function">
    <text evidence="1 4">May protect the nitrogenase Fe-Mo protein from oxidative damage.</text>
</comment>
<keyword evidence="3 4" id="KW-0535">Nitrogen fixation</keyword>
<evidence type="ECO:0000313" key="5">
    <source>
        <dbReference type="EMBL" id="MFB2939289.1"/>
    </source>
</evidence>
<dbReference type="Proteomes" id="UP001576776">
    <property type="component" value="Unassembled WGS sequence"/>
</dbReference>
<dbReference type="PIRSF" id="PIRSF005790">
    <property type="entry name" value="NifW"/>
    <property type="match status" value="1"/>
</dbReference>
<proteinExistence type="inferred from homology"/>
<comment type="subunit">
    <text evidence="4">Homotrimer; associates with NifD.</text>
</comment>
<protein>
    <recommendedName>
        <fullName evidence="4">Nitrogenase-stabilizing/protective protein NifW</fullName>
    </recommendedName>
</protein>
<dbReference type="InterPro" id="IPR004893">
    <property type="entry name" value="NifW"/>
</dbReference>
<evidence type="ECO:0000256" key="3">
    <source>
        <dbReference type="ARBA" id="ARBA00023231"/>
    </source>
</evidence>
<dbReference type="HAMAP" id="MF_00529">
    <property type="entry name" value="NifW"/>
    <property type="match status" value="1"/>
</dbReference>
<dbReference type="RefSeq" id="WP_413260766.1">
    <property type="nucleotide sequence ID" value="NZ_JBHFNS010000094.1"/>
</dbReference>
<dbReference type="NCBIfam" id="NF010702">
    <property type="entry name" value="PRK14102.1"/>
    <property type="match status" value="1"/>
</dbReference>
<comment type="caution">
    <text evidence="5">The sequence shown here is derived from an EMBL/GenBank/DDBJ whole genome shotgun (WGS) entry which is preliminary data.</text>
</comment>
<reference evidence="5 6" key="1">
    <citation type="submission" date="2024-09" db="EMBL/GenBank/DDBJ databases">
        <title>Floridaenema gen nov. (Aerosakkonemataceae, Aerosakkonematales ord. nov., Cyanobacteria) from benthic tropical and subtropical fresh waters, with the description of four new species.</title>
        <authorList>
            <person name="Moretto J.A."/>
            <person name="Berthold D.E."/>
            <person name="Lefler F.W."/>
            <person name="Huang I.-S."/>
            <person name="Laughinghouse H. IV."/>
        </authorList>
    </citation>
    <scope>NUCLEOTIDE SEQUENCE [LARGE SCALE GENOMIC DNA]</scope>
    <source>
        <strain evidence="5 6">BLCC-F154</strain>
    </source>
</reference>
<accession>A0ABV4YKD4</accession>
<keyword evidence="6" id="KW-1185">Reference proteome</keyword>
<evidence type="ECO:0000256" key="1">
    <source>
        <dbReference type="ARBA" id="ARBA00002247"/>
    </source>
</evidence>
<dbReference type="EMBL" id="JBHFNS010000094">
    <property type="protein sequence ID" value="MFB2939289.1"/>
    <property type="molecule type" value="Genomic_DNA"/>
</dbReference>
<comment type="similarity">
    <text evidence="2 4">Belongs to the NifW family.</text>
</comment>
<gene>
    <name evidence="4 5" type="primary">nifW</name>
    <name evidence="5" type="ORF">ACE1B6_28890</name>
</gene>
<evidence type="ECO:0000313" key="6">
    <source>
        <dbReference type="Proteomes" id="UP001576776"/>
    </source>
</evidence>
<dbReference type="Pfam" id="PF03206">
    <property type="entry name" value="NifW"/>
    <property type="match status" value="1"/>
</dbReference>
<organism evidence="5 6">
    <name type="scientific">Floridaenema fluviatile BLCC-F154</name>
    <dbReference type="NCBI Taxonomy" id="3153640"/>
    <lineage>
        <taxon>Bacteria</taxon>
        <taxon>Bacillati</taxon>
        <taxon>Cyanobacteriota</taxon>
        <taxon>Cyanophyceae</taxon>
        <taxon>Oscillatoriophycideae</taxon>
        <taxon>Aerosakkonematales</taxon>
        <taxon>Aerosakkonemataceae</taxon>
        <taxon>Floridanema</taxon>
        <taxon>Floridanema fluviatile</taxon>
    </lineage>
</organism>
<evidence type="ECO:0000256" key="4">
    <source>
        <dbReference type="HAMAP-Rule" id="MF_00529"/>
    </source>
</evidence>
<evidence type="ECO:0000256" key="2">
    <source>
        <dbReference type="ARBA" id="ARBA00008351"/>
    </source>
</evidence>